<feature type="non-terminal residue" evidence="1">
    <location>
        <position position="108"/>
    </location>
</feature>
<protein>
    <submittedName>
        <fullName evidence="1">Uncharacterized protein</fullName>
    </submittedName>
</protein>
<sequence>MAELDPKVVAQLEACMATADLAAVETINQVMRDLDNPETKFRSVLWAEVARRFRAGMHKTPPCFHLHLYEQLAVQLSPALHLTPCRCWDEPTNICSQGHNTDGCPDCP</sequence>
<proteinExistence type="predicted"/>
<dbReference type="EMBL" id="LAZR01060792">
    <property type="protein sequence ID" value="KKK64945.1"/>
    <property type="molecule type" value="Genomic_DNA"/>
</dbReference>
<reference evidence="1" key="1">
    <citation type="journal article" date="2015" name="Nature">
        <title>Complex archaea that bridge the gap between prokaryotes and eukaryotes.</title>
        <authorList>
            <person name="Spang A."/>
            <person name="Saw J.H."/>
            <person name="Jorgensen S.L."/>
            <person name="Zaremba-Niedzwiedzka K."/>
            <person name="Martijn J."/>
            <person name="Lind A.E."/>
            <person name="van Eijk R."/>
            <person name="Schleper C."/>
            <person name="Guy L."/>
            <person name="Ettema T.J."/>
        </authorList>
    </citation>
    <scope>NUCLEOTIDE SEQUENCE</scope>
</reference>
<gene>
    <name evidence="1" type="ORF">LCGC14_2979110</name>
</gene>
<name>A0A0F8XUN1_9ZZZZ</name>
<dbReference type="AlphaFoldDB" id="A0A0F8XUN1"/>
<comment type="caution">
    <text evidence="1">The sequence shown here is derived from an EMBL/GenBank/DDBJ whole genome shotgun (WGS) entry which is preliminary data.</text>
</comment>
<organism evidence="1">
    <name type="scientific">marine sediment metagenome</name>
    <dbReference type="NCBI Taxonomy" id="412755"/>
    <lineage>
        <taxon>unclassified sequences</taxon>
        <taxon>metagenomes</taxon>
        <taxon>ecological metagenomes</taxon>
    </lineage>
</organism>
<evidence type="ECO:0000313" key="1">
    <source>
        <dbReference type="EMBL" id="KKK64945.1"/>
    </source>
</evidence>
<accession>A0A0F8XUN1</accession>